<reference evidence="1 2" key="1">
    <citation type="submission" date="2020-07" db="EMBL/GenBank/DDBJ databases">
        <title>Exploring microbial biodiversity for novel pathways involved in the catabolism of aromatic compounds derived from lignin.</title>
        <authorList>
            <person name="Elkins J."/>
        </authorList>
    </citation>
    <scope>NUCLEOTIDE SEQUENCE [LARGE SCALE GENOMIC DNA]</scope>
    <source>
        <strain evidence="1 2">VanB</strain>
    </source>
</reference>
<dbReference type="Proteomes" id="UP000553035">
    <property type="component" value="Unassembled WGS sequence"/>
</dbReference>
<organism evidence="1 2">
    <name type="scientific">Pseudomonas moraviensis</name>
    <dbReference type="NCBI Taxonomy" id="321662"/>
    <lineage>
        <taxon>Bacteria</taxon>
        <taxon>Pseudomonadati</taxon>
        <taxon>Pseudomonadota</taxon>
        <taxon>Gammaproteobacteria</taxon>
        <taxon>Pseudomonadales</taxon>
        <taxon>Pseudomonadaceae</taxon>
        <taxon>Pseudomonas</taxon>
    </lineage>
</organism>
<evidence type="ECO:0000313" key="1">
    <source>
        <dbReference type="EMBL" id="NYH09498.1"/>
    </source>
</evidence>
<dbReference type="RefSeq" id="WP_179693472.1">
    <property type="nucleotide sequence ID" value="NZ_JACCAT010000001.1"/>
</dbReference>
<name>A0A7Z0AUB9_9PSED</name>
<protein>
    <submittedName>
        <fullName evidence="1">Uncharacterized protein</fullName>
    </submittedName>
</protein>
<dbReference type="AlphaFoldDB" id="A0A7Z0AUB9"/>
<comment type="caution">
    <text evidence="1">The sequence shown here is derived from an EMBL/GenBank/DDBJ whole genome shotgun (WGS) entry which is preliminary data.</text>
</comment>
<evidence type="ECO:0000313" key="2">
    <source>
        <dbReference type="Proteomes" id="UP000553035"/>
    </source>
</evidence>
<proteinExistence type="predicted"/>
<accession>A0A7Z0AUB9</accession>
<sequence length="134" mass="14673">MSKTQNQVAAEVSYTLDGKTYAFSAETVAGSTLYTSFSSSDDEPKVFHIQYLGGQVVEGEHTYQLENLKSVVLALDFRNEYKIVKSGELKLDVKAVNGKYEVVGRILAAQLSNGLKDLDLNGHYSYVLSAPMPA</sequence>
<gene>
    <name evidence="1" type="ORF">GGI52_002541</name>
</gene>
<dbReference type="EMBL" id="JACCAT010000001">
    <property type="protein sequence ID" value="NYH09498.1"/>
    <property type="molecule type" value="Genomic_DNA"/>
</dbReference>